<name>A0A2V5L3Y0_9MICC</name>
<sequence length="343" mass="37115">MWFVATLKDIAKEAEVTVMTVSNVINGKFDKVSPATVARVTEIARRLDYVPSATARSLVAKSSRLVGVLLPASESEGIFLSSHNVVVIGVIERLLREKGYYLLLRGISAADGVAGTLKSWNLDGAILIGFLDSEIQNLRATFDTPLVVLESYATHVDFMTVRLNDRDGGYQATKYLIGNGHRKIAFVGTPMAERGVDRERYEGYLAALQEAGITEEPTVIPCPAVSHAMGVEAGMRLGQKFPEITAAFATADQLAVGLIEGLYSVGRQVPDDVSIVGFDDLEIAATARPPLTTITQNLKQKAATAVDLLLHTIQSSLDQPQETVLDVKLIERKSVRNLNPVVP</sequence>
<dbReference type="Gene3D" id="1.10.260.40">
    <property type="entry name" value="lambda repressor-like DNA-binding domains"/>
    <property type="match status" value="1"/>
</dbReference>
<dbReference type="Proteomes" id="UP000247832">
    <property type="component" value="Unassembled WGS sequence"/>
</dbReference>
<keyword evidence="6" id="KW-1185">Reference proteome</keyword>
<evidence type="ECO:0000256" key="3">
    <source>
        <dbReference type="ARBA" id="ARBA00023163"/>
    </source>
</evidence>
<comment type="caution">
    <text evidence="5">The sequence shown here is derived from an EMBL/GenBank/DDBJ whole genome shotgun (WGS) entry which is preliminary data.</text>
</comment>
<dbReference type="CDD" id="cd01392">
    <property type="entry name" value="HTH_LacI"/>
    <property type="match status" value="1"/>
</dbReference>
<dbReference type="CDD" id="cd06267">
    <property type="entry name" value="PBP1_LacI_sugar_binding-like"/>
    <property type="match status" value="1"/>
</dbReference>
<dbReference type="AlphaFoldDB" id="A0A2V5L3Y0"/>
<evidence type="ECO:0000256" key="1">
    <source>
        <dbReference type="ARBA" id="ARBA00023015"/>
    </source>
</evidence>
<evidence type="ECO:0000256" key="2">
    <source>
        <dbReference type="ARBA" id="ARBA00023125"/>
    </source>
</evidence>
<dbReference type="InterPro" id="IPR046335">
    <property type="entry name" value="LacI/GalR-like_sensor"/>
</dbReference>
<dbReference type="PROSITE" id="PS00356">
    <property type="entry name" value="HTH_LACI_1"/>
    <property type="match status" value="1"/>
</dbReference>
<dbReference type="SUPFAM" id="SSF53822">
    <property type="entry name" value="Periplasmic binding protein-like I"/>
    <property type="match status" value="1"/>
</dbReference>
<dbReference type="SUPFAM" id="SSF47413">
    <property type="entry name" value="lambda repressor-like DNA-binding domains"/>
    <property type="match status" value="1"/>
</dbReference>
<dbReference type="InterPro" id="IPR028082">
    <property type="entry name" value="Peripla_BP_I"/>
</dbReference>
<dbReference type="InterPro" id="IPR000843">
    <property type="entry name" value="HTH_LacI"/>
</dbReference>
<dbReference type="Pfam" id="PF13377">
    <property type="entry name" value="Peripla_BP_3"/>
    <property type="match status" value="1"/>
</dbReference>
<organism evidence="5 6">
    <name type="scientific">Arthrobacter livingstonensis</name>
    <dbReference type="NCBI Taxonomy" id="670078"/>
    <lineage>
        <taxon>Bacteria</taxon>
        <taxon>Bacillati</taxon>
        <taxon>Actinomycetota</taxon>
        <taxon>Actinomycetes</taxon>
        <taxon>Micrococcales</taxon>
        <taxon>Micrococcaceae</taxon>
        <taxon>Arthrobacter</taxon>
    </lineage>
</organism>
<dbReference type="EMBL" id="QJVD01000019">
    <property type="protein sequence ID" value="PYI65965.1"/>
    <property type="molecule type" value="Genomic_DNA"/>
</dbReference>
<reference evidence="5 6" key="1">
    <citation type="submission" date="2018-05" db="EMBL/GenBank/DDBJ databases">
        <title>Genetic diversity of glacier-inhabiting Cryobacterium bacteria in China and description of Cryobacterium mengkeensis sp. nov. and Arthrobacter glacialis sp. nov.</title>
        <authorList>
            <person name="Liu Q."/>
            <person name="Xin Y.-H."/>
        </authorList>
    </citation>
    <scope>NUCLEOTIDE SEQUENCE [LARGE SCALE GENOMIC DNA]</scope>
    <source>
        <strain evidence="5 6">LI2</strain>
    </source>
</reference>
<dbReference type="Gene3D" id="3.40.50.2300">
    <property type="match status" value="2"/>
</dbReference>
<keyword evidence="1" id="KW-0805">Transcription regulation</keyword>
<accession>A0A2V5L3Y0</accession>
<keyword evidence="2" id="KW-0238">DNA-binding</keyword>
<gene>
    <name evidence="5" type="ORF">CVV68_16320</name>
</gene>
<evidence type="ECO:0000259" key="4">
    <source>
        <dbReference type="PROSITE" id="PS50932"/>
    </source>
</evidence>
<dbReference type="PROSITE" id="PS50932">
    <property type="entry name" value="HTH_LACI_2"/>
    <property type="match status" value="1"/>
</dbReference>
<dbReference type="Pfam" id="PF00356">
    <property type="entry name" value="LacI"/>
    <property type="match status" value="1"/>
</dbReference>
<proteinExistence type="predicted"/>
<dbReference type="PANTHER" id="PTHR30146:SF24">
    <property type="entry name" value="XYLOSE OPERON REGULATORY PROTEIN"/>
    <property type="match status" value="1"/>
</dbReference>
<dbReference type="SMART" id="SM00354">
    <property type="entry name" value="HTH_LACI"/>
    <property type="match status" value="1"/>
</dbReference>
<protein>
    <submittedName>
        <fullName evidence="5">LacI family transcriptional regulator</fullName>
    </submittedName>
</protein>
<evidence type="ECO:0000313" key="6">
    <source>
        <dbReference type="Proteomes" id="UP000247832"/>
    </source>
</evidence>
<dbReference type="GO" id="GO:0000976">
    <property type="term" value="F:transcription cis-regulatory region binding"/>
    <property type="evidence" value="ECO:0007669"/>
    <property type="project" value="TreeGrafter"/>
</dbReference>
<keyword evidence="3" id="KW-0804">Transcription</keyword>
<dbReference type="PANTHER" id="PTHR30146">
    <property type="entry name" value="LACI-RELATED TRANSCRIPTIONAL REPRESSOR"/>
    <property type="match status" value="1"/>
</dbReference>
<dbReference type="InterPro" id="IPR010982">
    <property type="entry name" value="Lambda_DNA-bd_dom_sf"/>
</dbReference>
<evidence type="ECO:0000313" key="5">
    <source>
        <dbReference type="EMBL" id="PYI65965.1"/>
    </source>
</evidence>
<dbReference type="GO" id="GO:0003700">
    <property type="term" value="F:DNA-binding transcription factor activity"/>
    <property type="evidence" value="ECO:0007669"/>
    <property type="project" value="TreeGrafter"/>
</dbReference>
<feature type="domain" description="HTH lacI-type" evidence="4">
    <location>
        <begin position="5"/>
        <end position="60"/>
    </location>
</feature>